<reference evidence="4" key="1">
    <citation type="submission" date="2017-02" db="UniProtKB">
        <authorList>
            <consortium name="WormBaseParasite"/>
        </authorList>
    </citation>
    <scope>IDENTIFICATION</scope>
</reference>
<dbReference type="AlphaFoldDB" id="A0A0R3WMC6"/>
<dbReference type="WBParaSite" id="TTAC_0000191401-mRNA-1">
    <property type="protein sequence ID" value="TTAC_0000191401-mRNA-1"/>
    <property type="gene ID" value="TTAC_0000191401"/>
</dbReference>
<feature type="region of interest" description="Disordered" evidence="1">
    <location>
        <begin position="1"/>
        <end position="31"/>
    </location>
</feature>
<organism evidence="4">
    <name type="scientific">Hydatigena taeniaeformis</name>
    <name type="common">Feline tapeworm</name>
    <name type="synonym">Taenia taeniaeformis</name>
    <dbReference type="NCBI Taxonomy" id="6205"/>
    <lineage>
        <taxon>Eukaryota</taxon>
        <taxon>Metazoa</taxon>
        <taxon>Spiralia</taxon>
        <taxon>Lophotrochozoa</taxon>
        <taxon>Platyhelminthes</taxon>
        <taxon>Cestoda</taxon>
        <taxon>Eucestoda</taxon>
        <taxon>Cyclophyllidea</taxon>
        <taxon>Taeniidae</taxon>
        <taxon>Hydatigera</taxon>
    </lineage>
</organism>
<evidence type="ECO:0000313" key="3">
    <source>
        <dbReference type="Proteomes" id="UP000274429"/>
    </source>
</evidence>
<evidence type="ECO:0000313" key="2">
    <source>
        <dbReference type="EMBL" id="VDM18641.1"/>
    </source>
</evidence>
<protein>
    <submittedName>
        <fullName evidence="2 4">Uncharacterized protein</fullName>
    </submittedName>
</protein>
<reference evidence="2 3" key="2">
    <citation type="submission" date="2018-11" db="EMBL/GenBank/DDBJ databases">
        <authorList>
            <consortium name="Pathogen Informatics"/>
        </authorList>
    </citation>
    <scope>NUCLEOTIDE SEQUENCE [LARGE SCALE GENOMIC DNA]</scope>
</reference>
<evidence type="ECO:0000313" key="4">
    <source>
        <dbReference type="WBParaSite" id="TTAC_0000191401-mRNA-1"/>
    </source>
</evidence>
<accession>A0A0R3WMC6</accession>
<evidence type="ECO:0000256" key="1">
    <source>
        <dbReference type="SAM" id="MobiDB-lite"/>
    </source>
</evidence>
<sequence>MTKKAEEEQDEEEVVEEKKKEKMMKKKGEKNTKAKSLFYKVSHHICDAARLQVCA</sequence>
<dbReference type="Proteomes" id="UP000274429">
    <property type="component" value="Unassembled WGS sequence"/>
</dbReference>
<dbReference type="EMBL" id="UYWX01000593">
    <property type="protein sequence ID" value="VDM18641.1"/>
    <property type="molecule type" value="Genomic_DNA"/>
</dbReference>
<name>A0A0R3WMC6_HYDTA</name>
<keyword evidence="3" id="KW-1185">Reference proteome</keyword>
<gene>
    <name evidence="2" type="ORF">TTAC_LOCUS1901</name>
</gene>
<proteinExistence type="predicted"/>